<dbReference type="SUPFAM" id="SSF52540">
    <property type="entry name" value="P-loop containing nucleoside triphosphate hydrolases"/>
    <property type="match status" value="1"/>
</dbReference>
<dbReference type="InterPro" id="IPR027417">
    <property type="entry name" value="P-loop_NTPase"/>
</dbReference>
<keyword evidence="6 7" id="KW-0472">Membrane</keyword>
<dbReference type="InterPro" id="IPR003688">
    <property type="entry name" value="TraG/VirD4"/>
</dbReference>
<feature type="transmembrane region" description="Helical" evidence="7">
    <location>
        <begin position="21"/>
        <end position="44"/>
    </location>
</feature>
<dbReference type="NCBIfam" id="NF041326">
    <property type="entry name" value="Bacteroid_MobC"/>
    <property type="match status" value="1"/>
</dbReference>
<dbReference type="InterPro" id="IPR025988">
    <property type="entry name" value="YWFCY_dom"/>
</dbReference>
<keyword evidence="10" id="KW-1185">Reference proteome</keyword>
<evidence type="ECO:0000313" key="9">
    <source>
        <dbReference type="EMBL" id="SEA30098.1"/>
    </source>
</evidence>
<dbReference type="InterPro" id="IPR051539">
    <property type="entry name" value="T4SS-coupling_protein"/>
</dbReference>
<comment type="similarity">
    <text evidence="2">Belongs to the VirD4/TraG family.</text>
</comment>
<feature type="domain" description="YWFCY" evidence="8">
    <location>
        <begin position="5"/>
        <end position="147"/>
    </location>
</feature>
<evidence type="ECO:0000256" key="1">
    <source>
        <dbReference type="ARBA" id="ARBA00004651"/>
    </source>
</evidence>
<keyword evidence="3" id="KW-1003">Cell membrane</keyword>
<dbReference type="STRING" id="551991.SAMN05192529_11313"/>
<feature type="transmembrane region" description="Helical" evidence="7">
    <location>
        <begin position="93"/>
        <end position="118"/>
    </location>
</feature>
<dbReference type="PANTHER" id="PTHR37937">
    <property type="entry name" value="CONJUGATIVE TRANSFER: DNA TRANSPORT"/>
    <property type="match status" value="1"/>
</dbReference>
<dbReference type="CDD" id="cd01127">
    <property type="entry name" value="TrwB_TraG_TraD_VirD4"/>
    <property type="match status" value="1"/>
</dbReference>
<dbReference type="EMBL" id="FNQY01000013">
    <property type="protein sequence ID" value="SEA30098.1"/>
    <property type="molecule type" value="Genomic_DNA"/>
</dbReference>
<dbReference type="Proteomes" id="UP000199041">
    <property type="component" value="Unassembled WGS sequence"/>
</dbReference>
<evidence type="ECO:0000259" key="8">
    <source>
        <dbReference type="Pfam" id="PF14293"/>
    </source>
</evidence>
<keyword evidence="5 7" id="KW-1133">Transmembrane helix</keyword>
<dbReference type="RefSeq" id="WP_091398494.1">
    <property type="nucleotide sequence ID" value="NZ_FNQY01000013.1"/>
</dbReference>
<evidence type="ECO:0000256" key="3">
    <source>
        <dbReference type="ARBA" id="ARBA00022475"/>
    </source>
</evidence>
<gene>
    <name evidence="9" type="ORF">SAMN05192529_11313</name>
</gene>
<evidence type="ECO:0000256" key="7">
    <source>
        <dbReference type="SAM" id="Phobius"/>
    </source>
</evidence>
<dbReference type="OrthoDB" id="102453at2"/>
<dbReference type="Pfam" id="PF14293">
    <property type="entry name" value="YWFCY"/>
    <property type="match status" value="1"/>
</dbReference>
<feature type="transmembrane region" description="Helical" evidence="7">
    <location>
        <begin position="124"/>
        <end position="143"/>
    </location>
</feature>
<evidence type="ECO:0000256" key="6">
    <source>
        <dbReference type="ARBA" id="ARBA00023136"/>
    </source>
</evidence>
<comment type="subcellular location">
    <subcellularLocation>
        <location evidence="1">Cell membrane</location>
        <topology evidence="1">Multi-pass membrane protein</topology>
    </subcellularLocation>
</comment>
<name>A0A1H4A2R6_9BACT</name>
<organism evidence="9 10">
    <name type="scientific">Arachidicoccus rhizosphaerae</name>
    <dbReference type="NCBI Taxonomy" id="551991"/>
    <lineage>
        <taxon>Bacteria</taxon>
        <taxon>Pseudomonadati</taxon>
        <taxon>Bacteroidota</taxon>
        <taxon>Chitinophagia</taxon>
        <taxon>Chitinophagales</taxon>
        <taxon>Chitinophagaceae</taxon>
        <taxon>Arachidicoccus</taxon>
    </lineage>
</organism>
<proteinExistence type="inferred from homology"/>
<dbReference type="AlphaFoldDB" id="A0A1H4A2R6"/>
<dbReference type="Pfam" id="PF02534">
    <property type="entry name" value="T4SS-DNA_transf"/>
    <property type="match status" value="1"/>
</dbReference>
<dbReference type="Gene3D" id="3.40.50.300">
    <property type="entry name" value="P-loop containing nucleotide triphosphate hydrolases"/>
    <property type="match status" value="2"/>
</dbReference>
<protein>
    <submittedName>
        <fullName evidence="9">YWFCY protein</fullName>
    </submittedName>
</protein>
<dbReference type="PANTHER" id="PTHR37937:SF1">
    <property type="entry name" value="CONJUGATIVE TRANSFER: DNA TRANSPORT"/>
    <property type="match status" value="1"/>
</dbReference>
<evidence type="ECO:0000256" key="4">
    <source>
        <dbReference type="ARBA" id="ARBA00022692"/>
    </source>
</evidence>
<reference evidence="9 10" key="1">
    <citation type="submission" date="2016-10" db="EMBL/GenBank/DDBJ databases">
        <authorList>
            <person name="de Groot N.N."/>
        </authorList>
    </citation>
    <scope>NUCLEOTIDE SEQUENCE [LARGE SCALE GENOMIC DNA]</scope>
    <source>
        <strain evidence="9 10">Vu-144</strain>
    </source>
</reference>
<evidence type="ECO:0000313" key="10">
    <source>
        <dbReference type="Proteomes" id="UP000199041"/>
    </source>
</evidence>
<sequence length="665" mass="75737">MNTGENLQSLRRIHDWMLRAGFVLLLLHFYMSCYNLFQVLHWTHPFLFRIFNRRFFIDFFIGQYKPRIWPLVLLIVAQLAIRGRKNEKLRAGWVMGLIISGLCLYFINGNFLMGWMGMFNAECVYIALSLLGYWLMMIGMAKVSRIIWSKIGRDVFNQLNESFPQQEQLVDNPYSINLPALYKLRGKTRQCWINIINPFRGILVAGSPGSGKSYFVIRHIIGQHIRKGLTMFVYDFKFDDLSKIAYNAFLRNKGKYPVVPKFYVIDFDHLNVSSRCNPLDPDLMTDITDALEAARTIMLGLNREWIQKQGEFFVESPINFLTAIIWFLKKYAQGRYCTLPHVMELMNEEYEKLFSVLKTEPEISVLINPFVSAFVNGAVKQLEGQIGSAKIALARLSSPRLYYVLSGNDFSLDINNPEEPKIVCIGNNPMKLSVYGAVLSLFAARMVKLVNRRGQLPSSLIFDEFPTIYFSGMDSLMATGRSNLVSCTICVQDFSQLQRDYGKNQADVITGIAGNIISGQVVGETARLLSDRFGRIQQDRSSVSVNSSDRSITQSFQLDAAVPAAKISRLSSGEMVGIIADTPDQPIELKGFHAKIQIDRQMIEREEAGFVPIPEIRKVSEADIERSFLQIQTEVHQIVESIWIKMSESTEQASLLVKKKGMIDI</sequence>
<keyword evidence="4 7" id="KW-0812">Transmembrane</keyword>
<accession>A0A1H4A2R6</accession>
<evidence type="ECO:0000256" key="2">
    <source>
        <dbReference type="ARBA" id="ARBA00008806"/>
    </source>
</evidence>
<dbReference type="GO" id="GO:0005886">
    <property type="term" value="C:plasma membrane"/>
    <property type="evidence" value="ECO:0007669"/>
    <property type="project" value="UniProtKB-SubCell"/>
</dbReference>
<evidence type="ECO:0000256" key="5">
    <source>
        <dbReference type="ARBA" id="ARBA00022989"/>
    </source>
</evidence>